<dbReference type="GO" id="GO:0003700">
    <property type="term" value="F:DNA-binding transcription factor activity"/>
    <property type="evidence" value="ECO:0007669"/>
    <property type="project" value="InterPro"/>
</dbReference>
<dbReference type="OrthoDB" id="9806513at2"/>
<reference evidence="5 6" key="1">
    <citation type="submission" date="2018-11" db="EMBL/GenBank/DDBJ databases">
        <title>Genomic Encyclopedia of Type Strains, Phase IV (KMG-IV): sequencing the most valuable type-strain genomes for metagenomic binning, comparative biology and taxonomic classification.</title>
        <authorList>
            <person name="Goeker M."/>
        </authorList>
    </citation>
    <scope>NUCLEOTIDE SEQUENCE [LARGE SCALE GENOMIC DNA]</scope>
    <source>
        <strain evidence="5 6">DSM 29158</strain>
    </source>
</reference>
<dbReference type="STRING" id="1849491.BVH56_04705"/>
<dbReference type="InterPro" id="IPR047057">
    <property type="entry name" value="MerR_fam"/>
</dbReference>
<dbReference type="InterPro" id="IPR009061">
    <property type="entry name" value="DNA-bd_dom_put_sf"/>
</dbReference>
<accession>A0A1Q1G1M3</accession>
<comment type="caution">
    <text evidence="5">The sequence shown here is derived from an EMBL/GenBank/DDBJ whole genome shotgun (WGS) entry which is preliminary data.</text>
</comment>
<keyword evidence="6" id="KW-1185">Reference proteome</keyword>
<evidence type="ECO:0000313" key="6">
    <source>
        <dbReference type="Proteomes" id="UP000277108"/>
    </source>
</evidence>
<protein>
    <submittedName>
        <fullName evidence="5">Transcriptional regulator</fullName>
    </submittedName>
</protein>
<dbReference type="GO" id="GO:0003677">
    <property type="term" value="F:DNA binding"/>
    <property type="evidence" value="ECO:0007669"/>
    <property type="project" value="UniProtKB-KW"/>
</dbReference>
<dbReference type="PANTHER" id="PTHR30204:SF65">
    <property type="entry name" value="HTH-TYPE TRANSCRIPTIONAL REGULATOR TNRA"/>
    <property type="match status" value="1"/>
</dbReference>
<keyword evidence="2" id="KW-0805">Transcription regulation</keyword>
<dbReference type="RefSeq" id="WP_077140341.1">
    <property type="nucleotide sequence ID" value="NZ_CBCSGK010000001.1"/>
</dbReference>
<accession>A0A3N5CCW2</accession>
<dbReference type="Gene3D" id="1.10.1660.10">
    <property type="match status" value="1"/>
</dbReference>
<dbReference type="PROSITE" id="PS50937">
    <property type="entry name" value="HTH_MERR_2"/>
    <property type="match status" value="1"/>
</dbReference>
<gene>
    <name evidence="5" type="ORF">EDD62_0548</name>
</gene>
<keyword evidence="3" id="KW-0238">DNA-binding</keyword>
<keyword evidence="4" id="KW-0804">Transcription</keyword>
<evidence type="ECO:0000313" key="5">
    <source>
        <dbReference type="EMBL" id="RPF57912.1"/>
    </source>
</evidence>
<organism evidence="5 6">
    <name type="scientific">Abyssicoccus albus</name>
    <dbReference type="NCBI Taxonomy" id="1817405"/>
    <lineage>
        <taxon>Bacteria</taxon>
        <taxon>Bacillati</taxon>
        <taxon>Bacillota</taxon>
        <taxon>Bacilli</taxon>
        <taxon>Bacillales</taxon>
        <taxon>Abyssicoccaceae</taxon>
    </lineage>
</organism>
<dbReference type="PANTHER" id="PTHR30204">
    <property type="entry name" value="REDOX-CYCLING DRUG-SENSING TRANSCRIPTIONAL ACTIVATOR SOXR"/>
    <property type="match status" value="1"/>
</dbReference>
<dbReference type="EMBL" id="RKRK01000002">
    <property type="protein sequence ID" value="RPF57912.1"/>
    <property type="molecule type" value="Genomic_DNA"/>
</dbReference>
<dbReference type="SUPFAM" id="SSF46955">
    <property type="entry name" value="Putative DNA-binding domain"/>
    <property type="match status" value="1"/>
</dbReference>
<dbReference type="InterPro" id="IPR000551">
    <property type="entry name" value="MerR-type_HTH_dom"/>
</dbReference>
<dbReference type="Pfam" id="PF13411">
    <property type="entry name" value="MerR_1"/>
    <property type="match status" value="1"/>
</dbReference>
<dbReference type="SMART" id="SM00422">
    <property type="entry name" value="HTH_MERR"/>
    <property type="match status" value="1"/>
</dbReference>
<proteinExistence type="predicted"/>
<evidence type="ECO:0000256" key="3">
    <source>
        <dbReference type="ARBA" id="ARBA00023125"/>
    </source>
</evidence>
<evidence type="ECO:0000256" key="1">
    <source>
        <dbReference type="ARBA" id="ARBA00022491"/>
    </source>
</evidence>
<evidence type="ECO:0000256" key="2">
    <source>
        <dbReference type="ARBA" id="ARBA00023015"/>
    </source>
</evidence>
<evidence type="ECO:0000256" key="4">
    <source>
        <dbReference type="ARBA" id="ARBA00023163"/>
    </source>
</evidence>
<dbReference type="Proteomes" id="UP000277108">
    <property type="component" value="Unassembled WGS sequence"/>
</dbReference>
<name>A0A1Q1G1M3_9BACL</name>
<keyword evidence="1" id="KW-0678">Repressor</keyword>
<dbReference type="AlphaFoldDB" id="A0A1Q1G1M3"/>
<sequence>MIDKDMPVLTMKIVNQLTHLSARQIRYYEANELISPSRSEGGQRLYSIHDVELIGQVKLLIEKGFNMKKIKEELDRLNRSAQKSADETSPQYIEEDFSTNYIKKVLSGESREIPLTRGDLSRFYKQKK</sequence>